<dbReference type="OrthoDB" id="6882680at2"/>
<dbReference type="PROSITE" id="PS00687">
    <property type="entry name" value="ALDEHYDE_DEHYDR_GLU"/>
    <property type="match status" value="1"/>
</dbReference>
<comment type="similarity">
    <text evidence="1 4">Belongs to the aldehyde dehydrogenase family.</text>
</comment>
<dbReference type="Pfam" id="PF00171">
    <property type="entry name" value="Aldedh"/>
    <property type="match status" value="1"/>
</dbReference>
<evidence type="ECO:0000256" key="2">
    <source>
        <dbReference type="ARBA" id="ARBA00023002"/>
    </source>
</evidence>
<keyword evidence="7" id="KW-1185">Reference proteome</keyword>
<evidence type="ECO:0000313" key="7">
    <source>
        <dbReference type="Proteomes" id="UP000315677"/>
    </source>
</evidence>
<proteinExistence type="inferred from homology"/>
<dbReference type="FunFam" id="3.40.605.10:FF:000007">
    <property type="entry name" value="NAD/NADP-dependent betaine aldehyde dehydrogenase"/>
    <property type="match status" value="1"/>
</dbReference>
<name>A0A543DNX2_9PSEU</name>
<gene>
    <name evidence="6" type="ORF">FB558_3550</name>
</gene>
<feature type="active site" evidence="3">
    <location>
        <position position="270"/>
    </location>
</feature>
<dbReference type="RefSeq" id="WP_142054813.1">
    <property type="nucleotide sequence ID" value="NZ_VFPA01000002.1"/>
</dbReference>
<evidence type="ECO:0000256" key="1">
    <source>
        <dbReference type="ARBA" id="ARBA00009986"/>
    </source>
</evidence>
<dbReference type="InterPro" id="IPR015590">
    <property type="entry name" value="Aldehyde_DH_dom"/>
</dbReference>
<dbReference type="GO" id="GO:0016620">
    <property type="term" value="F:oxidoreductase activity, acting on the aldehyde or oxo group of donors, NAD or NADP as acceptor"/>
    <property type="evidence" value="ECO:0007669"/>
    <property type="project" value="InterPro"/>
</dbReference>
<sequence>MTGAPITASEPTEAENTARAEALLDRRWRLLAAGRLVAARSGRTYADSSPWTEDVIAEVPDADEQDVVAAVDAAREAAAGWRRTPVRERARLVEQLADAIEERAQDFAVLDAIDGGAPVREMSSDVRVAVGSLRMFAGLALELKGTTIPASENLHYTVREPYGVAARIVPFNHPFMFAASKIATPLVAGNATVLKPPEVAPLSALLLGELAAEILPPGVLSILVGDGPAVPRAIVRHPAVRRIGFIGSEPTGRAIQRDAADAGVKEVTLELGGKNALIACPDTDPLLVARGAVDGMNFTWSGQSCGSTSRLLVHESLADEVVAEVVRLLQGRRIASPLDPTSEQGTVISRQHYDRILGHIAMARAEGAEVLAGGGPPPGIERGLFVAPTVLGSVAADSRIAREEVFGPVLSVIRWKDESDVVAMANSVDYGLTAAVWTDDVRRAHRMAQELGVGYVWINGTSRHFPGVPFGGVKGSGIGREESIEELLGYTTVKAVNVML</sequence>
<dbReference type="InterPro" id="IPR016161">
    <property type="entry name" value="Ald_DH/histidinol_DH"/>
</dbReference>
<evidence type="ECO:0000256" key="3">
    <source>
        <dbReference type="PROSITE-ProRule" id="PRU10007"/>
    </source>
</evidence>
<dbReference type="PANTHER" id="PTHR11699">
    <property type="entry name" value="ALDEHYDE DEHYDROGENASE-RELATED"/>
    <property type="match status" value="1"/>
</dbReference>
<dbReference type="InterPro" id="IPR029510">
    <property type="entry name" value="Ald_DH_CS_GLU"/>
</dbReference>
<dbReference type="InterPro" id="IPR016163">
    <property type="entry name" value="Ald_DH_C"/>
</dbReference>
<accession>A0A543DNX2</accession>
<dbReference type="AlphaFoldDB" id="A0A543DNX2"/>
<organism evidence="6 7">
    <name type="scientific">Pseudonocardia kunmingensis</name>
    <dbReference type="NCBI Taxonomy" id="630975"/>
    <lineage>
        <taxon>Bacteria</taxon>
        <taxon>Bacillati</taxon>
        <taxon>Actinomycetota</taxon>
        <taxon>Actinomycetes</taxon>
        <taxon>Pseudonocardiales</taxon>
        <taxon>Pseudonocardiaceae</taxon>
        <taxon>Pseudonocardia</taxon>
    </lineage>
</organism>
<evidence type="ECO:0000256" key="4">
    <source>
        <dbReference type="RuleBase" id="RU003345"/>
    </source>
</evidence>
<dbReference type="Gene3D" id="3.40.309.10">
    <property type="entry name" value="Aldehyde Dehydrogenase, Chain A, domain 2"/>
    <property type="match status" value="1"/>
</dbReference>
<comment type="caution">
    <text evidence="6">The sequence shown here is derived from an EMBL/GenBank/DDBJ whole genome shotgun (WGS) entry which is preliminary data.</text>
</comment>
<evidence type="ECO:0000259" key="5">
    <source>
        <dbReference type="Pfam" id="PF00171"/>
    </source>
</evidence>
<dbReference type="InterPro" id="IPR016162">
    <property type="entry name" value="Ald_DH_N"/>
</dbReference>
<reference evidence="6 7" key="1">
    <citation type="submission" date="2019-06" db="EMBL/GenBank/DDBJ databases">
        <title>Sequencing the genomes of 1000 actinobacteria strains.</title>
        <authorList>
            <person name="Klenk H.-P."/>
        </authorList>
    </citation>
    <scope>NUCLEOTIDE SEQUENCE [LARGE SCALE GENOMIC DNA]</scope>
    <source>
        <strain evidence="6 7">DSM 45301</strain>
    </source>
</reference>
<protein>
    <submittedName>
        <fullName evidence="6">Acyl-CoA reductase-like NAD-dependent aldehyde dehydrogenase</fullName>
    </submittedName>
</protein>
<dbReference type="EMBL" id="VFPA01000002">
    <property type="protein sequence ID" value="TQM11019.1"/>
    <property type="molecule type" value="Genomic_DNA"/>
</dbReference>
<evidence type="ECO:0000313" key="6">
    <source>
        <dbReference type="EMBL" id="TQM11019.1"/>
    </source>
</evidence>
<dbReference type="Proteomes" id="UP000315677">
    <property type="component" value="Unassembled WGS sequence"/>
</dbReference>
<dbReference type="Gene3D" id="3.40.605.10">
    <property type="entry name" value="Aldehyde Dehydrogenase, Chain A, domain 1"/>
    <property type="match status" value="1"/>
</dbReference>
<feature type="domain" description="Aldehyde dehydrogenase" evidence="5">
    <location>
        <begin position="39"/>
        <end position="496"/>
    </location>
</feature>
<dbReference type="SUPFAM" id="SSF53720">
    <property type="entry name" value="ALDH-like"/>
    <property type="match status" value="1"/>
</dbReference>
<keyword evidence="2 4" id="KW-0560">Oxidoreductase</keyword>